<dbReference type="GO" id="GO:0005524">
    <property type="term" value="F:ATP binding"/>
    <property type="evidence" value="ECO:0007669"/>
    <property type="project" value="UniProtKB-KW"/>
</dbReference>
<dbReference type="InterPro" id="IPR003439">
    <property type="entry name" value="ABC_transporter-like_ATP-bd"/>
</dbReference>
<dbReference type="Gene3D" id="3.40.50.300">
    <property type="entry name" value="P-loop containing nucleotide triphosphate hydrolases"/>
    <property type="match status" value="1"/>
</dbReference>
<dbReference type="InterPro" id="IPR003593">
    <property type="entry name" value="AAA+_ATPase"/>
</dbReference>
<keyword evidence="2" id="KW-0547">Nucleotide-binding</keyword>
<dbReference type="Gene3D" id="2.40.50.140">
    <property type="entry name" value="Nucleic acid-binding proteins"/>
    <property type="match status" value="1"/>
</dbReference>
<gene>
    <name evidence="5" type="ORF">E3J33_04370</name>
</gene>
<organism evidence="5 6">
    <name type="scientific">Aerophobetes bacterium</name>
    <dbReference type="NCBI Taxonomy" id="2030807"/>
    <lineage>
        <taxon>Bacteria</taxon>
        <taxon>Candidatus Aerophobota</taxon>
    </lineage>
</organism>
<dbReference type="PROSITE" id="PS50893">
    <property type="entry name" value="ABC_TRANSPORTER_2"/>
    <property type="match status" value="1"/>
</dbReference>
<dbReference type="AlphaFoldDB" id="A0A523YKL0"/>
<dbReference type="SUPFAM" id="SSF52540">
    <property type="entry name" value="P-loop containing nucleoside triphosphate hydrolases"/>
    <property type="match status" value="1"/>
</dbReference>
<dbReference type="PROSITE" id="PS00211">
    <property type="entry name" value="ABC_TRANSPORTER_1"/>
    <property type="match status" value="1"/>
</dbReference>
<evidence type="ECO:0000313" key="6">
    <source>
        <dbReference type="Proteomes" id="UP000316925"/>
    </source>
</evidence>
<dbReference type="InterPro" id="IPR012340">
    <property type="entry name" value="NA-bd_OB-fold"/>
</dbReference>
<keyword evidence="1" id="KW-0813">Transport</keyword>
<dbReference type="InterPro" id="IPR013611">
    <property type="entry name" value="Transp-assoc_OB_typ2"/>
</dbReference>
<name>A0A523YKL0_UNCAE</name>
<dbReference type="GO" id="GO:0140359">
    <property type="term" value="F:ABC-type transporter activity"/>
    <property type="evidence" value="ECO:0007669"/>
    <property type="project" value="UniProtKB-ARBA"/>
</dbReference>
<dbReference type="Gene3D" id="2.40.50.100">
    <property type="match status" value="1"/>
</dbReference>
<dbReference type="Proteomes" id="UP000316925">
    <property type="component" value="Unassembled WGS sequence"/>
</dbReference>
<evidence type="ECO:0000256" key="1">
    <source>
        <dbReference type="ARBA" id="ARBA00022448"/>
    </source>
</evidence>
<sequence length="361" mass="40521">MAKAELTLEHVSKFFAEGTTREVKAVDDLSLEVKKGLLVTLLGPSGCGKTTTLRMIAGFEYPTRGKIFMGDKLINDIPPQRRDSAMVFQSYALFPHMTVFENVAYGLKVRRFSRQEIKRKVAQALKLVDLEGLENRPSGQLSGGQQQRVALSRALVTEPKVLLFDEPLSNLDAKLRVSTREELRKLQQKLSITSIYVTHDQAEAMTISDEITVMKDGRVQQIGFPEQIYLHPENKFVADFIGEANFYRGTIIKSQDGRLEVKMLDRLITINQDGDFHPGDEVEVVVRPETVDIVAKGKGDFDGVVKFSHYTGSAATYHIELRGGQKMEVKVLNPQEKGLLKDEEVVGVRLHRNNIHLLTGK</sequence>
<dbReference type="Pfam" id="PF00005">
    <property type="entry name" value="ABC_tran"/>
    <property type="match status" value="1"/>
</dbReference>
<dbReference type="GO" id="GO:0016887">
    <property type="term" value="F:ATP hydrolysis activity"/>
    <property type="evidence" value="ECO:0007669"/>
    <property type="project" value="InterPro"/>
</dbReference>
<dbReference type="GO" id="GO:0043190">
    <property type="term" value="C:ATP-binding cassette (ABC) transporter complex"/>
    <property type="evidence" value="ECO:0007669"/>
    <property type="project" value="InterPro"/>
</dbReference>
<dbReference type="EMBL" id="SOIJ01000248">
    <property type="protein sequence ID" value="TET92090.1"/>
    <property type="molecule type" value="Genomic_DNA"/>
</dbReference>
<proteinExistence type="predicted"/>
<dbReference type="SMART" id="SM00382">
    <property type="entry name" value="AAA"/>
    <property type="match status" value="1"/>
</dbReference>
<feature type="domain" description="ABC transporter" evidence="4">
    <location>
        <begin position="6"/>
        <end position="241"/>
    </location>
</feature>
<dbReference type="InterPro" id="IPR050093">
    <property type="entry name" value="ABC_SmlMolc_Importer"/>
</dbReference>
<comment type="caution">
    <text evidence="5">The sequence shown here is derived from an EMBL/GenBank/DDBJ whole genome shotgun (WGS) entry which is preliminary data.</text>
</comment>
<dbReference type="PANTHER" id="PTHR42781:SF4">
    <property type="entry name" value="SPERMIDINE_PUTRESCINE IMPORT ATP-BINDING PROTEIN POTA"/>
    <property type="match status" value="1"/>
</dbReference>
<dbReference type="InterPro" id="IPR008995">
    <property type="entry name" value="Mo/tungstate-bd_C_term_dom"/>
</dbReference>
<evidence type="ECO:0000313" key="5">
    <source>
        <dbReference type="EMBL" id="TET92090.1"/>
    </source>
</evidence>
<dbReference type="SUPFAM" id="SSF50331">
    <property type="entry name" value="MOP-like"/>
    <property type="match status" value="1"/>
</dbReference>
<accession>A0A523YKL0</accession>
<evidence type="ECO:0000256" key="2">
    <source>
        <dbReference type="ARBA" id="ARBA00022741"/>
    </source>
</evidence>
<dbReference type="InterPro" id="IPR017871">
    <property type="entry name" value="ABC_transporter-like_CS"/>
</dbReference>
<dbReference type="InterPro" id="IPR027417">
    <property type="entry name" value="P-loop_NTPase"/>
</dbReference>
<evidence type="ECO:0000256" key="3">
    <source>
        <dbReference type="ARBA" id="ARBA00022840"/>
    </source>
</evidence>
<reference evidence="5 6" key="1">
    <citation type="submission" date="2019-03" db="EMBL/GenBank/DDBJ databases">
        <title>Metabolic potential of uncultured bacteria and archaea associated with petroleum seepage in deep-sea sediments.</title>
        <authorList>
            <person name="Dong X."/>
            <person name="Hubert C."/>
        </authorList>
    </citation>
    <scope>NUCLEOTIDE SEQUENCE [LARGE SCALE GENOMIC DNA]</scope>
    <source>
        <strain evidence="5">E29_bin28</strain>
    </source>
</reference>
<protein>
    <submittedName>
        <fullName evidence="5">ABC transporter ATP-binding protein</fullName>
    </submittedName>
</protein>
<dbReference type="FunFam" id="3.40.50.300:FF:000042">
    <property type="entry name" value="Maltose/maltodextrin ABC transporter, ATP-binding protein"/>
    <property type="match status" value="1"/>
</dbReference>
<dbReference type="PANTHER" id="PTHR42781">
    <property type="entry name" value="SPERMIDINE/PUTRESCINE IMPORT ATP-BINDING PROTEIN POTA"/>
    <property type="match status" value="1"/>
</dbReference>
<evidence type="ECO:0000259" key="4">
    <source>
        <dbReference type="PROSITE" id="PS50893"/>
    </source>
</evidence>
<keyword evidence="3 5" id="KW-0067">ATP-binding</keyword>
<dbReference type="Pfam" id="PF08402">
    <property type="entry name" value="TOBE_2"/>
    <property type="match status" value="1"/>
</dbReference>